<name>A0ABV5JBP0_9RHOB</name>
<keyword evidence="5" id="KW-0067">ATP-binding</keyword>
<comment type="cofactor">
    <cofactor evidence="1">
        <name>Mg(2+)</name>
        <dbReference type="ChEBI" id="CHEBI:18420"/>
    </cofactor>
</comment>
<dbReference type="EC" id="6.3.1.-" evidence="11"/>
<dbReference type="Pfam" id="PF00120">
    <property type="entry name" value="Gln-synt_C"/>
    <property type="match status" value="1"/>
</dbReference>
<evidence type="ECO:0000256" key="3">
    <source>
        <dbReference type="ARBA" id="ARBA00022598"/>
    </source>
</evidence>
<dbReference type="Proteomes" id="UP001589683">
    <property type="component" value="Unassembled WGS sequence"/>
</dbReference>
<organism evidence="11 12">
    <name type="scientific">Pseudohalocynthiibacter aestuariivivens</name>
    <dbReference type="NCBI Taxonomy" id="1591409"/>
    <lineage>
        <taxon>Bacteria</taxon>
        <taxon>Pseudomonadati</taxon>
        <taxon>Pseudomonadota</taxon>
        <taxon>Alphaproteobacteria</taxon>
        <taxon>Rhodobacterales</taxon>
        <taxon>Paracoccaceae</taxon>
        <taxon>Pseudohalocynthiibacter</taxon>
    </lineage>
</organism>
<evidence type="ECO:0000256" key="1">
    <source>
        <dbReference type="ARBA" id="ARBA00001946"/>
    </source>
</evidence>
<dbReference type="PROSITE" id="PS51987">
    <property type="entry name" value="GS_CATALYTIC"/>
    <property type="match status" value="1"/>
</dbReference>
<dbReference type="InterPro" id="IPR014746">
    <property type="entry name" value="Gln_synth/guanido_kin_cat_dom"/>
</dbReference>
<keyword evidence="12" id="KW-1185">Reference proteome</keyword>
<dbReference type="Gene3D" id="3.10.20.70">
    <property type="entry name" value="Glutamine synthetase, N-terminal domain"/>
    <property type="match status" value="1"/>
</dbReference>
<dbReference type="InterPro" id="IPR036651">
    <property type="entry name" value="Gln_synt_N_sf"/>
</dbReference>
<evidence type="ECO:0000313" key="12">
    <source>
        <dbReference type="Proteomes" id="UP001589683"/>
    </source>
</evidence>
<evidence type="ECO:0000256" key="4">
    <source>
        <dbReference type="ARBA" id="ARBA00022741"/>
    </source>
</evidence>
<evidence type="ECO:0000259" key="10">
    <source>
        <dbReference type="PROSITE" id="PS51987"/>
    </source>
</evidence>
<feature type="domain" description="GS catalytic" evidence="10">
    <location>
        <begin position="120"/>
        <end position="453"/>
    </location>
</feature>
<dbReference type="SUPFAM" id="SSF55931">
    <property type="entry name" value="Glutamine synthetase/guanido kinase"/>
    <property type="match status" value="1"/>
</dbReference>
<proteinExistence type="inferred from homology"/>
<feature type="domain" description="GS beta-grasp" evidence="9">
    <location>
        <begin position="17"/>
        <end position="115"/>
    </location>
</feature>
<dbReference type="SUPFAM" id="SSF54368">
    <property type="entry name" value="Glutamine synthetase, N-terminal domain"/>
    <property type="match status" value="1"/>
</dbReference>
<evidence type="ECO:0000259" key="9">
    <source>
        <dbReference type="PROSITE" id="PS51986"/>
    </source>
</evidence>
<dbReference type="Gene3D" id="3.30.590.10">
    <property type="entry name" value="Glutamine synthetase/guanido kinase, catalytic domain"/>
    <property type="match status" value="1"/>
</dbReference>
<dbReference type="SMART" id="SM01230">
    <property type="entry name" value="Gln-synt_C"/>
    <property type="match status" value="1"/>
</dbReference>
<dbReference type="PROSITE" id="PS51986">
    <property type="entry name" value="GS_BETA_GRASP"/>
    <property type="match status" value="1"/>
</dbReference>
<dbReference type="InterPro" id="IPR008147">
    <property type="entry name" value="Gln_synt_N"/>
</dbReference>
<evidence type="ECO:0000256" key="2">
    <source>
        <dbReference type="ARBA" id="ARBA00003117"/>
    </source>
</evidence>
<keyword evidence="3 11" id="KW-0436">Ligase</keyword>
<reference evidence="11 12" key="1">
    <citation type="submission" date="2024-09" db="EMBL/GenBank/DDBJ databases">
        <authorList>
            <person name="Sun Q."/>
            <person name="Mori K."/>
        </authorList>
    </citation>
    <scope>NUCLEOTIDE SEQUENCE [LARGE SCALE GENOMIC DNA]</scope>
    <source>
        <strain evidence="11 12">CECT 8726</strain>
    </source>
</reference>
<evidence type="ECO:0000256" key="7">
    <source>
        <dbReference type="PROSITE-ProRule" id="PRU01330"/>
    </source>
</evidence>
<dbReference type="PANTHER" id="PTHR43785:SF12">
    <property type="entry name" value="TYPE-1 GLUTAMINE SYNTHETASE 2"/>
    <property type="match status" value="1"/>
</dbReference>
<sequence length="453" mass="51265">MPGNLTFDALKSAVKSGEIDTVLTCIVDMQGRLMGKRFLAQHFVDSAWEETHCCNYLLATDLEMATPDGFASTSWESGYGDYVMKPDLDTLRLVPWLEGTAMVLCDVLDHHTYQDITHSPRAILKRQIARLDELGMTAMMATELEFFLFEKSFDEIRKSKFRDLAPISGYNEDYHILQTTKEEHVMRPIRNHLYAAGIPVENTKGEAETGQEELNIKYAAALDTADHHTIAKHAVKEISWQQGHAVTFLPKWHHEKVGSSSHVHQSLWKDGKPAFFDKNDKLGMSEIMKYYMAGLLKFAPDYTYFLAPYVNSYKRFQKGTFAPTRTIWSVDNRTAGFRLCGNGTKAVRVECRVGGSDLNPYLAMAAQLAAGIKGIEDKMKLDPPTVGDAYEGNSGFIPQNLRDARETLKNSKMLREALGEDVVDHYCRAAEWELEEFDRVVTDYEVARGFERA</sequence>
<accession>A0ABV5JBP0</accession>
<comment type="similarity">
    <text evidence="7 8">Belongs to the glutamine synthetase family.</text>
</comment>
<gene>
    <name evidence="11" type="ORF">ACFFUT_03475</name>
</gene>
<keyword evidence="4" id="KW-0547">Nucleotide-binding</keyword>
<keyword evidence="6" id="KW-0535">Nitrogen fixation</keyword>
<evidence type="ECO:0000256" key="8">
    <source>
        <dbReference type="RuleBase" id="RU000384"/>
    </source>
</evidence>
<dbReference type="PANTHER" id="PTHR43785">
    <property type="entry name" value="GAMMA-GLUTAMYLPUTRESCINE SYNTHETASE"/>
    <property type="match status" value="1"/>
</dbReference>
<comment type="caution">
    <text evidence="11">The sequence shown here is derived from an EMBL/GenBank/DDBJ whole genome shotgun (WGS) entry which is preliminary data.</text>
</comment>
<dbReference type="RefSeq" id="WP_213887277.1">
    <property type="nucleotide sequence ID" value="NZ_JAGFNU010000001.1"/>
</dbReference>
<dbReference type="InterPro" id="IPR008146">
    <property type="entry name" value="Gln_synth_cat_dom"/>
</dbReference>
<evidence type="ECO:0000256" key="6">
    <source>
        <dbReference type="ARBA" id="ARBA00023231"/>
    </source>
</evidence>
<evidence type="ECO:0000256" key="5">
    <source>
        <dbReference type="ARBA" id="ARBA00022840"/>
    </source>
</evidence>
<comment type="function">
    <text evidence="2">Catalyzes the ATP-dependent biosynthesis of glutamine from glutamate and ammonia.</text>
</comment>
<dbReference type="EMBL" id="JBHMEA010000007">
    <property type="protein sequence ID" value="MFB9230849.1"/>
    <property type="molecule type" value="Genomic_DNA"/>
</dbReference>
<dbReference type="GO" id="GO:0016874">
    <property type="term" value="F:ligase activity"/>
    <property type="evidence" value="ECO:0007669"/>
    <property type="project" value="UniProtKB-KW"/>
</dbReference>
<protein>
    <submittedName>
        <fullName evidence="11">Glutamine synthetase family protein</fullName>
        <ecNumber evidence="11">6.3.1.-</ecNumber>
    </submittedName>
</protein>
<evidence type="ECO:0000313" key="11">
    <source>
        <dbReference type="EMBL" id="MFB9230849.1"/>
    </source>
</evidence>